<dbReference type="InterPro" id="IPR058917">
    <property type="entry name" value="RESC6_dom"/>
</dbReference>
<evidence type="ECO:0000259" key="2">
    <source>
        <dbReference type="Pfam" id="PF26188"/>
    </source>
</evidence>
<proteinExistence type="predicted"/>
<dbReference type="VEuPathDB" id="ToxoDB:CSUI_000080"/>
<feature type="compositionally biased region" description="Basic and acidic residues" evidence="1">
    <location>
        <begin position="725"/>
        <end position="736"/>
    </location>
</feature>
<dbReference type="GeneID" id="94423525"/>
<dbReference type="GO" id="GO:0044528">
    <property type="term" value="P:regulation of mitochondrial mRNA stability"/>
    <property type="evidence" value="ECO:0007669"/>
    <property type="project" value="TreeGrafter"/>
</dbReference>
<dbReference type="GO" id="GO:0000963">
    <property type="term" value="P:mitochondrial RNA processing"/>
    <property type="evidence" value="ECO:0007669"/>
    <property type="project" value="TreeGrafter"/>
</dbReference>
<feature type="domain" description="RNA-editing substrate-binding complex 6 protein" evidence="2">
    <location>
        <begin position="112"/>
        <end position="345"/>
    </location>
</feature>
<dbReference type="RefSeq" id="XP_067927705.1">
    <property type="nucleotide sequence ID" value="XM_068060314.1"/>
</dbReference>
<dbReference type="Proteomes" id="UP000221165">
    <property type="component" value="Unassembled WGS sequence"/>
</dbReference>
<dbReference type="OrthoDB" id="385235at2759"/>
<evidence type="ECO:0000256" key="1">
    <source>
        <dbReference type="SAM" id="MobiDB-lite"/>
    </source>
</evidence>
<dbReference type="InterPro" id="IPR050870">
    <property type="entry name" value="FAST_kinase"/>
</dbReference>
<evidence type="ECO:0000313" key="3">
    <source>
        <dbReference type="EMBL" id="PHJ26059.1"/>
    </source>
</evidence>
<gene>
    <name evidence="3" type="ORF">CSUI_000080</name>
</gene>
<dbReference type="GO" id="GO:0035770">
    <property type="term" value="C:ribonucleoprotein granule"/>
    <property type="evidence" value="ECO:0007669"/>
    <property type="project" value="TreeGrafter"/>
</dbReference>
<name>A0A2C6LFB4_9APIC</name>
<reference evidence="3 4" key="1">
    <citation type="journal article" date="2017" name="Int. J. Parasitol.">
        <title>The genome of the protozoan parasite Cystoisospora suis and a reverse vaccinology approach to identify vaccine candidates.</title>
        <authorList>
            <person name="Palmieri N."/>
            <person name="Shrestha A."/>
            <person name="Ruttkowski B."/>
            <person name="Beck T."/>
            <person name="Vogl C."/>
            <person name="Tomley F."/>
            <person name="Blake D.P."/>
            <person name="Joachim A."/>
        </authorList>
    </citation>
    <scope>NUCLEOTIDE SEQUENCE [LARGE SCALE GENOMIC DNA]</scope>
    <source>
        <strain evidence="3 4">Wien I</strain>
    </source>
</reference>
<organism evidence="3 4">
    <name type="scientific">Cystoisospora suis</name>
    <dbReference type="NCBI Taxonomy" id="483139"/>
    <lineage>
        <taxon>Eukaryota</taxon>
        <taxon>Sar</taxon>
        <taxon>Alveolata</taxon>
        <taxon>Apicomplexa</taxon>
        <taxon>Conoidasida</taxon>
        <taxon>Coccidia</taxon>
        <taxon>Eucoccidiorida</taxon>
        <taxon>Eimeriorina</taxon>
        <taxon>Sarcocystidae</taxon>
        <taxon>Cystoisospora</taxon>
    </lineage>
</organism>
<dbReference type="GO" id="GO:0003723">
    <property type="term" value="F:RNA binding"/>
    <property type="evidence" value="ECO:0007669"/>
    <property type="project" value="TreeGrafter"/>
</dbReference>
<feature type="region of interest" description="Disordered" evidence="1">
    <location>
        <begin position="766"/>
        <end position="789"/>
    </location>
</feature>
<feature type="compositionally biased region" description="Polar residues" evidence="1">
    <location>
        <begin position="607"/>
        <end position="619"/>
    </location>
</feature>
<dbReference type="AlphaFoldDB" id="A0A2C6LFB4"/>
<feature type="region of interest" description="Disordered" evidence="1">
    <location>
        <begin position="596"/>
        <end position="738"/>
    </location>
</feature>
<keyword evidence="4" id="KW-1185">Reference proteome</keyword>
<dbReference type="PANTHER" id="PTHR21228:SF40">
    <property type="entry name" value="LD45607P"/>
    <property type="match status" value="1"/>
</dbReference>
<sequence>MSLGAMALPSFHRVLLRHRVLKHGQCCPCSNRTLQGCSRCNHWNATLSFKYEEGLLRPVSFQGRLKYAYSLIAKRGFAKKRIRLNEYEEYDQKLDPRRVPLAFVRVPIHHQSAAELVETITTAGQLRLSNPNFWKRCTTAAGDLSCGFRVKELVNIVNAYAKANVRDEQLFNVLAPAIAAQITECRASDIAVAAQAFARVYIRHDALLNVIATEAANRIHEMGPRGVAVVMWSFARLEVRHESLVSKACRAVAENIGEYSSIDLTQTLWSLGELNVTDVAVLTRICDHIMSHLAGYSISELLLCTCALSKVLSFDHDIVPAMRSLFVQQLREIPLPQLPRLLQAFTALDRIPTYGREPSAAPGLYRLIVRSVLRNISFFRPEEIEQIRQSLAAINLTDGLLDGVAYDVLPAKIRALPAEDLVSLLDFHSFAGSQELPLLDDILLELYGPSETRQGKRDLDVTEEQSLRCLEALVRMHHVRGFLYVLQSLLDRESKAGDPSHPDLSLGKDGRGLILRNSPSLLVVQRLLLQMAPTADDFDSIRSRLLRSHHSAFARSPVLPSQPVSLEEAAILYPSVEDASRVHDCGTSFGNDIFEIPQERKDGERNVGSNSVSGQSPASLSRDPPSISHSDKLRKQKHPARGDASRSISESPSLSGDRGTERCGEDMETFPTYEDADKLRVAEEETENEVITVSTASTSPTSPRQSSLGEEGLSELIGCNSSPSKSEETQERRRPAESLMEVKQSILRQRSPGQAIFNYLAPGSQMPTSPVSEENKASSTIFGSPKHDAQSSRLSFDISGVFKGALQGDHTQSSSTDLGTGGDLPHGDCSQNWWKAVFASKHRKASASRLTQNSSAECVSSLSTSPPHLAASPLSQDQLKTEETRSYDLSSKLPLNFNLVTKEFYETIAFASQRSTPSVLIAAIARFPQDSARALWWKELMNGKVEELEAELLPAVLLELGRVLDANLHLTPENDEKPLEKKNGPLVSSSCPSTEDAKGYYADVIRLLFTEGKQIEKSRGTSCFVGGSAKSFPPPKYKCLSNSALAVCVKTLEIHPDRSKAARHAAACVQLYLRRLAGSNSEDMTDNQYSQDDRDHRTCLKKSEPTLAAREATAKQLARMLHSLVAFDVTPPQRLCAEIARRVNYLSISDMFTVLRLFRVLGGIDELTASHLSIGLSTRRWQVRSWRKLRELEFLCKQLGVDLDDDYLSQDSKTKLGGGTIAEALDDGEDDEALGAVELPKDSDLPRLKAELGKT</sequence>
<feature type="compositionally biased region" description="Low complexity" evidence="1">
    <location>
        <begin position="692"/>
        <end position="707"/>
    </location>
</feature>
<comment type="caution">
    <text evidence="3">The sequence shown here is derived from an EMBL/GenBank/DDBJ whole genome shotgun (WGS) entry which is preliminary data.</text>
</comment>
<accession>A0A2C6LFB4</accession>
<dbReference type="GO" id="GO:0005759">
    <property type="term" value="C:mitochondrial matrix"/>
    <property type="evidence" value="ECO:0007669"/>
    <property type="project" value="TreeGrafter"/>
</dbReference>
<protein>
    <recommendedName>
        <fullName evidence="2">RNA-editing substrate-binding complex 6 protein domain-containing protein</fullName>
    </recommendedName>
</protein>
<dbReference type="PANTHER" id="PTHR21228">
    <property type="entry name" value="FAST LEU-RICH DOMAIN-CONTAINING"/>
    <property type="match status" value="1"/>
</dbReference>
<dbReference type="EMBL" id="MIGC01000031">
    <property type="protein sequence ID" value="PHJ26059.1"/>
    <property type="molecule type" value="Genomic_DNA"/>
</dbReference>
<dbReference type="Pfam" id="PF26188">
    <property type="entry name" value="RESC6"/>
    <property type="match status" value="1"/>
</dbReference>
<evidence type="ECO:0000313" key="4">
    <source>
        <dbReference type="Proteomes" id="UP000221165"/>
    </source>
</evidence>
<feature type="compositionally biased region" description="Polar residues" evidence="1">
    <location>
        <begin position="766"/>
        <end position="782"/>
    </location>
</feature>